<dbReference type="InterPro" id="IPR000073">
    <property type="entry name" value="AB_hydrolase_1"/>
</dbReference>
<dbReference type="PANTHER" id="PTHR43248:SF25">
    <property type="entry name" value="AB HYDROLASE-1 DOMAIN-CONTAINING PROTEIN-RELATED"/>
    <property type="match status" value="1"/>
</dbReference>
<organism evidence="4 5">
    <name type="scientific">Melanomma pulvis-pyrius CBS 109.77</name>
    <dbReference type="NCBI Taxonomy" id="1314802"/>
    <lineage>
        <taxon>Eukaryota</taxon>
        <taxon>Fungi</taxon>
        <taxon>Dikarya</taxon>
        <taxon>Ascomycota</taxon>
        <taxon>Pezizomycotina</taxon>
        <taxon>Dothideomycetes</taxon>
        <taxon>Pleosporomycetidae</taxon>
        <taxon>Pleosporales</taxon>
        <taxon>Melanommataceae</taxon>
        <taxon>Melanomma</taxon>
    </lineage>
</organism>
<keyword evidence="5" id="KW-1185">Reference proteome</keyword>
<evidence type="ECO:0000313" key="5">
    <source>
        <dbReference type="Proteomes" id="UP000799757"/>
    </source>
</evidence>
<comment type="similarity">
    <text evidence="1">Belongs to the peptidase S33 family.</text>
</comment>
<name>A0A6A6XBQ3_9PLEO</name>
<dbReference type="SUPFAM" id="SSF53474">
    <property type="entry name" value="alpha/beta-Hydrolases"/>
    <property type="match status" value="1"/>
</dbReference>
<dbReference type="OrthoDB" id="425534at2759"/>
<feature type="non-terminal residue" evidence="4">
    <location>
        <position position="1"/>
    </location>
</feature>
<gene>
    <name evidence="4" type="ORF">K505DRAFT_244588</name>
</gene>
<accession>A0A6A6XBQ3</accession>
<reference evidence="4" key="1">
    <citation type="journal article" date="2020" name="Stud. Mycol.">
        <title>101 Dothideomycetes genomes: a test case for predicting lifestyles and emergence of pathogens.</title>
        <authorList>
            <person name="Haridas S."/>
            <person name="Albert R."/>
            <person name="Binder M."/>
            <person name="Bloem J."/>
            <person name="Labutti K."/>
            <person name="Salamov A."/>
            <person name="Andreopoulos B."/>
            <person name="Baker S."/>
            <person name="Barry K."/>
            <person name="Bills G."/>
            <person name="Bluhm B."/>
            <person name="Cannon C."/>
            <person name="Castanera R."/>
            <person name="Culley D."/>
            <person name="Daum C."/>
            <person name="Ezra D."/>
            <person name="Gonzalez J."/>
            <person name="Henrissat B."/>
            <person name="Kuo A."/>
            <person name="Liang C."/>
            <person name="Lipzen A."/>
            <person name="Lutzoni F."/>
            <person name="Magnuson J."/>
            <person name="Mondo S."/>
            <person name="Nolan M."/>
            <person name="Ohm R."/>
            <person name="Pangilinan J."/>
            <person name="Park H.-J."/>
            <person name="Ramirez L."/>
            <person name="Alfaro M."/>
            <person name="Sun H."/>
            <person name="Tritt A."/>
            <person name="Yoshinaga Y."/>
            <person name="Zwiers L.-H."/>
            <person name="Turgeon B."/>
            <person name="Goodwin S."/>
            <person name="Spatafora J."/>
            <person name="Crous P."/>
            <person name="Grigoriev I."/>
        </authorList>
    </citation>
    <scope>NUCLEOTIDE SEQUENCE</scope>
    <source>
        <strain evidence="4">CBS 109.77</strain>
    </source>
</reference>
<dbReference type="Proteomes" id="UP000799757">
    <property type="component" value="Unassembled WGS sequence"/>
</dbReference>
<keyword evidence="2" id="KW-0378">Hydrolase</keyword>
<dbReference type="PANTHER" id="PTHR43248">
    <property type="entry name" value="2-SUCCINYL-6-HYDROXY-2,4-CYCLOHEXADIENE-1-CARBOXYLATE SYNTHASE"/>
    <property type="match status" value="1"/>
</dbReference>
<dbReference type="InterPro" id="IPR051601">
    <property type="entry name" value="Serine_prot/Carboxylest_S33"/>
</dbReference>
<protein>
    <recommendedName>
        <fullName evidence="3">AB hydrolase-1 domain-containing protein</fullName>
    </recommendedName>
</protein>
<evidence type="ECO:0000256" key="1">
    <source>
        <dbReference type="ARBA" id="ARBA00010088"/>
    </source>
</evidence>
<proteinExistence type="inferred from homology"/>
<sequence>VPSSPNLSWTPCYWNFTCANLIVPLDYDNPSIGNITVAFLKKAAKHQPAKGDVLINPGGPGGSGVDFVINYDEVLESLLGGTYNLIGFDPRGVNNSGPNLDCFAGKPATRDYYDQNYYTYDPTSALSMAEHFQAAGAFGDWCSKTVGYQANYANTPATARDMLQYVEKLAESQGKAPEKATLNYYGISYGSVLGTTFATLFPDRVGRMIIDGVVDVEDYYHGSWTANLRQADDAVRSFFQFCFDAGSECAFFRNDSSPGAIGKRFDALLEHIEKHPIPVSDPAIVDFPTVITAFDVRGALLIFIYDSISTFPLLALVLSELEGGSMANMILLRLSSRASPMAAIPRRAHFTSYFLRFCESLSLLTHFIMAYIYCS</sequence>
<feature type="domain" description="AB hydrolase-1" evidence="3">
    <location>
        <begin position="53"/>
        <end position="230"/>
    </location>
</feature>
<dbReference type="Gene3D" id="3.40.50.1820">
    <property type="entry name" value="alpha/beta hydrolase"/>
    <property type="match status" value="1"/>
</dbReference>
<evidence type="ECO:0000313" key="4">
    <source>
        <dbReference type="EMBL" id="KAF2793345.1"/>
    </source>
</evidence>
<evidence type="ECO:0000256" key="2">
    <source>
        <dbReference type="ARBA" id="ARBA00022801"/>
    </source>
</evidence>
<dbReference type="AlphaFoldDB" id="A0A6A6XBQ3"/>
<dbReference type="InterPro" id="IPR029058">
    <property type="entry name" value="AB_hydrolase_fold"/>
</dbReference>
<evidence type="ECO:0000259" key="3">
    <source>
        <dbReference type="Pfam" id="PF00561"/>
    </source>
</evidence>
<dbReference type="EMBL" id="MU001931">
    <property type="protein sequence ID" value="KAF2793345.1"/>
    <property type="molecule type" value="Genomic_DNA"/>
</dbReference>
<dbReference type="GO" id="GO:0016787">
    <property type="term" value="F:hydrolase activity"/>
    <property type="evidence" value="ECO:0007669"/>
    <property type="project" value="UniProtKB-KW"/>
</dbReference>
<dbReference type="Pfam" id="PF00561">
    <property type="entry name" value="Abhydrolase_1"/>
    <property type="match status" value="1"/>
</dbReference>